<dbReference type="EMBL" id="CM047587">
    <property type="protein sequence ID" value="KAI9907720.1"/>
    <property type="molecule type" value="Genomic_DNA"/>
</dbReference>
<evidence type="ECO:0000313" key="1">
    <source>
        <dbReference type="EMBL" id="KAI9907720.1"/>
    </source>
</evidence>
<sequence>MVGIGNRTCFVYCCSQEAQHLLTTLNLPTLDEYDYNTGGEHDLSGGMLPYGGSFNPSWGNFGTDSNGECGVPMHHRWHAPRAKVESTCLAPQTGNWIYWYSFDYGGVHVIQMSTEHNWTRGSKQYEWLQHDLEHVNRNVTPWVVLTAHRMMYTTQMDIEPDRKVSYKFQEEVEDLIYKHHVNLMMVGHEHSYERSCPLYRKQCVGEGKGTVHVVVGAAGYPLGTEDFSRKYGNWSLRHVNDYGYLRVATSPENMRVQFVLNKNGNIFDEFTITPWKTEA</sequence>
<name>A0ACC0VMH8_9STRA</name>
<keyword evidence="2" id="KW-1185">Reference proteome</keyword>
<protein>
    <submittedName>
        <fullName evidence="1">Uncharacterized protein</fullName>
    </submittedName>
</protein>
<comment type="caution">
    <text evidence="1">The sequence shown here is derived from an EMBL/GenBank/DDBJ whole genome shotgun (WGS) entry which is preliminary data.</text>
</comment>
<proteinExistence type="predicted"/>
<gene>
    <name evidence="1" type="ORF">PsorP6_016186</name>
</gene>
<accession>A0ACC0VMH8</accession>
<dbReference type="Proteomes" id="UP001163321">
    <property type="component" value="Chromosome 8"/>
</dbReference>
<evidence type="ECO:0000313" key="2">
    <source>
        <dbReference type="Proteomes" id="UP001163321"/>
    </source>
</evidence>
<reference evidence="1 2" key="1">
    <citation type="journal article" date="2022" name="bioRxiv">
        <title>The genome of the oomycete Peronosclerospora sorghi, a cosmopolitan pathogen of maize and sorghum, is inflated with dispersed pseudogenes.</title>
        <authorList>
            <person name="Fletcher K."/>
            <person name="Martin F."/>
            <person name="Isakeit T."/>
            <person name="Cavanaugh K."/>
            <person name="Magill C."/>
            <person name="Michelmore R."/>
        </authorList>
    </citation>
    <scope>NUCLEOTIDE SEQUENCE [LARGE SCALE GENOMIC DNA]</scope>
    <source>
        <strain evidence="1">P6</strain>
    </source>
</reference>
<organism evidence="1 2">
    <name type="scientific">Peronosclerospora sorghi</name>
    <dbReference type="NCBI Taxonomy" id="230839"/>
    <lineage>
        <taxon>Eukaryota</taxon>
        <taxon>Sar</taxon>
        <taxon>Stramenopiles</taxon>
        <taxon>Oomycota</taxon>
        <taxon>Peronosporomycetes</taxon>
        <taxon>Peronosporales</taxon>
        <taxon>Peronosporaceae</taxon>
        <taxon>Peronosclerospora</taxon>
    </lineage>
</organism>